<sequence>MAMDAETNSLSLSDDEFAAMAKALGHPARVAIVRHLAAEGRCVCGRIVEIMPLAQSTVSQHLKVLKEAGLLLGEVEGPRICYCLDRERLARFAACAAGLDATEKP</sequence>
<dbReference type="Pfam" id="PF12840">
    <property type="entry name" value="HTH_20"/>
    <property type="match status" value="1"/>
</dbReference>
<comment type="caution">
    <text evidence="5">The sequence shown here is derived from an EMBL/GenBank/DDBJ whole genome shotgun (WGS) entry which is preliminary data.</text>
</comment>
<dbReference type="SUPFAM" id="SSF46785">
    <property type="entry name" value="Winged helix' DNA-binding domain"/>
    <property type="match status" value="1"/>
</dbReference>
<dbReference type="InterPro" id="IPR011991">
    <property type="entry name" value="ArsR-like_HTH"/>
</dbReference>
<dbReference type="PANTHER" id="PTHR33154">
    <property type="entry name" value="TRANSCRIPTIONAL REGULATOR, ARSR FAMILY"/>
    <property type="match status" value="1"/>
</dbReference>
<proteinExistence type="predicted"/>
<evidence type="ECO:0000256" key="3">
    <source>
        <dbReference type="ARBA" id="ARBA00023163"/>
    </source>
</evidence>
<dbReference type="PANTHER" id="PTHR33154:SF15">
    <property type="entry name" value="REGULATORY PROTEIN ARSR"/>
    <property type="match status" value="1"/>
</dbReference>
<dbReference type="InterPro" id="IPR051081">
    <property type="entry name" value="HTH_MetalResp_TranReg"/>
</dbReference>
<dbReference type="InterPro" id="IPR001845">
    <property type="entry name" value="HTH_ArsR_DNA-bd_dom"/>
</dbReference>
<accession>S7T4N4</accession>
<protein>
    <submittedName>
        <fullName evidence="5">Putative transcriptional regulator, ArsR family</fullName>
    </submittedName>
</protein>
<keyword evidence="2" id="KW-0238">DNA-binding</keyword>
<dbReference type="PRINTS" id="PR00778">
    <property type="entry name" value="HTHARSR"/>
</dbReference>
<gene>
    <name evidence="5" type="ORF">dsat_1029</name>
</gene>
<keyword evidence="3" id="KW-0804">Transcription</keyword>
<dbReference type="Proteomes" id="UP000014975">
    <property type="component" value="Unassembled WGS sequence"/>
</dbReference>
<evidence type="ECO:0000259" key="4">
    <source>
        <dbReference type="PROSITE" id="PS50987"/>
    </source>
</evidence>
<reference evidence="5 6" key="1">
    <citation type="journal article" date="2013" name="Genome Announc.">
        <title>Draft genome sequences for three mercury-methylating, sulfate-reducing bacteria.</title>
        <authorList>
            <person name="Brown S.D."/>
            <person name="Hurt R.A.Jr."/>
            <person name="Gilmour C.C."/>
            <person name="Elias D.A."/>
        </authorList>
    </citation>
    <scope>NUCLEOTIDE SEQUENCE [LARGE SCALE GENOMIC DNA]</scope>
    <source>
        <strain evidence="5 6">DSM 16529</strain>
    </source>
</reference>
<name>S7T4N4_9BACT</name>
<dbReference type="PROSITE" id="PS50987">
    <property type="entry name" value="HTH_ARSR_2"/>
    <property type="match status" value="1"/>
</dbReference>
<keyword evidence="1" id="KW-0805">Transcription regulation</keyword>
<evidence type="ECO:0000313" key="5">
    <source>
        <dbReference type="EMBL" id="EPR31440.1"/>
    </source>
</evidence>
<dbReference type="STRING" id="1121439.dsat_1029"/>
<evidence type="ECO:0000256" key="2">
    <source>
        <dbReference type="ARBA" id="ARBA00023125"/>
    </source>
</evidence>
<dbReference type="AlphaFoldDB" id="S7T4N4"/>
<keyword evidence="6" id="KW-1185">Reference proteome</keyword>
<dbReference type="eggNOG" id="COG0640">
    <property type="taxonomic scope" value="Bacteria"/>
</dbReference>
<dbReference type="OrthoDB" id="9800049at2"/>
<dbReference type="InterPro" id="IPR036390">
    <property type="entry name" value="WH_DNA-bd_sf"/>
</dbReference>
<dbReference type="Gene3D" id="1.10.10.10">
    <property type="entry name" value="Winged helix-like DNA-binding domain superfamily/Winged helix DNA-binding domain"/>
    <property type="match status" value="1"/>
</dbReference>
<dbReference type="InterPro" id="IPR036388">
    <property type="entry name" value="WH-like_DNA-bd_sf"/>
</dbReference>
<evidence type="ECO:0000256" key="1">
    <source>
        <dbReference type="ARBA" id="ARBA00023015"/>
    </source>
</evidence>
<dbReference type="NCBIfam" id="NF033788">
    <property type="entry name" value="HTH_metalloreg"/>
    <property type="match status" value="1"/>
</dbReference>
<dbReference type="SMART" id="SM00418">
    <property type="entry name" value="HTH_ARSR"/>
    <property type="match status" value="1"/>
</dbReference>
<evidence type="ECO:0000313" key="6">
    <source>
        <dbReference type="Proteomes" id="UP000014975"/>
    </source>
</evidence>
<dbReference type="GO" id="GO:0003700">
    <property type="term" value="F:DNA-binding transcription factor activity"/>
    <property type="evidence" value="ECO:0007669"/>
    <property type="project" value="InterPro"/>
</dbReference>
<dbReference type="GO" id="GO:0003677">
    <property type="term" value="F:DNA binding"/>
    <property type="evidence" value="ECO:0007669"/>
    <property type="project" value="UniProtKB-KW"/>
</dbReference>
<organism evidence="5 6">
    <name type="scientific">Alkalidesulfovibrio alkalitolerans DSM 16529</name>
    <dbReference type="NCBI Taxonomy" id="1121439"/>
    <lineage>
        <taxon>Bacteria</taxon>
        <taxon>Pseudomonadati</taxon>
        <taxon>Thermodesulfobacteriota</taxon>
        <taxon>Desulfovibrionia</taxon>
        <taxon>Desulfovibrionales</taxon>
        <taxon>Desulfovibrionaceae</taxon>
        <taxon>Alkalidesulfovibrio</taxon>
    </lineage>
</organism>
<dbReference type="CDD" id="cd00090">
    <property type="entry name" value="HTH_ARSR"/>
    <property type="match status" value="1"/>
</dbReference>
<dbReference type="EMBL" id="ATHI01000029">
    <property type="protein sequence ID" value="EPR31440.1"/>
    <property type="molecule type" value="Genomic_DNA"/>
</dbReference>
<dbReference type="PATRIC" id="fig|1121439.3.peg.2402"/>
<feature type="domain" description="HTH arsR-type" evidence="4">
    <location>
        <begin position="9"/>
        <end position="104"/>
    </location>
</feature>